<accession>A0A1J5SNR1</accession>
<dbReference type="EMBL" id="MLJW01000048">
    <property type="protein sequence ID" value="OIR05709.1"/>
    <property type="molecule type" value="Genomic_DNA"/>
</dbReference>
<name>A0A1J5SNR1_9ZZZZ</name>
<comment type="caution">
    <text evidence="1">The sequence shown here is derived from an EMBL/GenBank/DDBJ whole genome shotgun (WGS) entry which is preliminary data.</text>
</comment>
<organism evidence="1">
    <name type="scientific">mine drainage metagenome</name>
    <dbReference type="NCBI Taxonomy" id="410659"/>
    <lineage>
        <taxon>unclassified sequences</taxon>
        <taxon>metagenomes</taxon>
        <taxon>ecological metagenomes</taxon>
    </lineage>
</organism>
<sequence>MKIMKYKIDFLIKKHFIIIIRMLHFMHATFASFTSSCKSHLFLSGSDKVGIEKMRSIFFQRRKSSGVARTKPAGLRQNVFLFSYSFLLVQKRNKKRPPKMITAHFRVGTLMWLLYYCDFSYRAMMRKLKSMSFSKSLFATQKLVTQHDIAFLKLMDNQFNISFRFIF</sequence>
<evidence type="ECO:0000313" key="1">
    <source>
        <dbReference type="EMBL" id="OIR05709.1"/>
    </source>
</evidence>
<proteinExistence type="predicted"/>
<dbReference type="AlphaFoldDB" id="A0A1J5SNR1"/>
<reference evidence="1" key="1">
    <citation type="submission" date="2016-10" db="EMBL/GenBank/DDBJ databases">
        <title>Sequence of Gallionella enrichment culture.</title>
        <authorList>
            <person name="Poehlein A."/>
            <person name="Muehling M."/>
            <person name="Daniel R."/>
        </authorList>
    </citation>
    <scope>NUCLEOTIDE SEQUENCE</scope>
</reference>
<protein>
    <submittedName>
        <fullName evidence="1">Uncharacterized protein</fullName>
    </submittedName>
</protein>
<gene>
    <name evidence="1" type="ORF">GALL_121440</name>
</gene>